<accession>A0A6C0CIH5</accession>
<dbReference type="EMBL" id="MN739435">
    <property type="protein sequence ID" value="QHT04576.1"/>
    <property type="molecule type" value="Genomic_DNA"/>
</dbReference>
<proteinExistence type="predicted"/>
<reference evidence="1" key="1">
    <citation type="journal article" date="2020" name="Nature">
        <title>Giant virus diversity and host interactions through global metagenomics.</title>
        <authorList>
            <person name="Schulz F."/>
            <person name="Roux S."/>
            <person name="Paez-Espino D."/>
            <person name="Jungbluth S."/>
            <person name="Walsh D.A."/>
            <person name="Denef V.J."/>
            <person name="McMahon K.D."/>
            <person name="Konstantinidis K.T."/>
            <person name="Eloe-Fadrosh E.A."/>
            <person name="Kyrpides N.C."/>
            <person name="Woyke T."/>
        </authorList>
    </citation>
    <scope>NUCLEOTIDE SEQUENCE</scope>
    <source>
        <strain evidence="1">GVMAG-M-3300021343-4</strain>
    </source>
</reference>
<protein>
    <submittedName>
        <fullName evidence="1">Uncharacterized protein</fullName>
    </submittedName>
</protein>
<name>A0A6C0CIH5_9ZZZZ</name>
<dbReference type="AlphaFoldDB" id="A0A6C0CIH5"/>
<sequence length="118" mass="13597">MSRASFVKPKFNNSTFTRKTCDLDSLVTATLQETEDKMLEEYSRYVGLFNALVNDLNESQTSVEEHPYEQDPTNGECELYQIARDDFIEEMARNNVNAQVSFTSNGSYYILKLTFQPL</sequence>
<evidence type="ECO:0000313" key="1">
    <source>
        <dbReference type="EMBL" id="QHT04576.1"/>
    </source>
</evidence>
<organism evidence="1">
    <name type="scientific">viral metagenome</name>
    <dbReference type="NCBI Taxonomy" id="1070528"/>
    <lineage>
        <taxon>unclassified sequences</taxon>
        <taxon>metagenomes</taxon>
        <taxon>organismal metagenomes</taxon>
    </lineage>
</organism>